<evidence type="ECO:0000313" key="1">
    <source>
        <dbReference type="EMBL" id="SEE81657.1"/>
    </source>
</evidence>
<dbReference type="AlphaFoldDB" id="A0A1H5LYV0"/>
<evidence type="ECO:0000313" key="2">
    <source>
        <dbReference type="Proteomes" id="UP000183407"/>
    </source>
</evidence>
<sequence>MADSSGGSHDRFGNSPRQRITELYQDQSAHVVASCGIAYYLTPCLDASGKGSMGSIVCRSCYEEVDSLFALGWSVADDSDWARFRSHMLANYPVSAETVDPMRAAAL</sequence>
<accession>A0A1H5LYV0</accession>
<proteinExistence type="predicted"/>
<dbReference type="EMBL" id="FNTL01000005">
    <property type="protein sequence ID" value="SEE81657.1"/>
    <property type="molecule type" value="Genomic_DNA"/>
</dbReference>
<protein>
    <submittedName>
        <fullName evidence="1">Uncharacterized protein</fullName>
    </submittedName>
</protein>
<reference evidence="2" key="1">
    <citation type="submission" date="2016-10" db="EMBL/GenBank/DDBJ databases">
        <authorList>
            <person name="Varghese N."/>
        </authorList>
    </citation>
    <scope>NUCLEOTIDE SEQUENCE [LARGE SCALE GENOMIC DNA]</scope>
    <source>
        <strain evidence="2">DSM 44719</strain>
    </source>
</reference>
<dbReference type="RefSeq" id="WP_143049016.1">
    <property type="nucleotide sequence ID" value="NZ_FNTL01000005.1"/>
</dbReference>
<organism evidence="1 2">
    <name type="scientific">Rhodococcus jostii</name>
    <dbReference type="NCBI Taxonomy" id="132919"/>
    <lineage>
        <taxon>Bacteria</taxon>
        <taxon>Bacillati</taxon>
        <taxon>Actinomycetota</taxon>
        <taxon>Actinomycetes</taxon>
        <taxon>Mycobacteriales</taxon>
        <taxon>Nocardiaceae</taxon>
        <taxon>Rhodococcus</taxon>
    </lineage>
</organism>
<name>A0A1H5LYV0_RHOJO</name>
<dbReference type="Proteomes" id="UP000183407">
    <property type="component" value="Unassembled WGS sequence"/>
</dbReference>
<gene>
    <name evidence="1" type="ORF">SAMN04490220_8488</name>
</gene>
<dbReference type="OrthoDB" id="4761892at2"/>